<keyword evidence="2 7" id="KW-0479">Metal-binding</keyword>
<dbReference type="PROSITE" id="PS51432">
    <property type="entry name" value="AP_NUCLEASE_F2_4"/>
    <property type="match status" value="1"/>
</dbReference>
<proteinExistence type="inferred from homology"/>
<dbReference type="PROSITE" id="PS00731">
    <property type="entry name" value="AP_NUCLEASE_F2_3"/>
    <property type="match status" value="1"/>
</dbReference>
<evidence type="ECO:0000313" key="10">
    <source>
        <dbReference type="Proteomes" id="UP000256585"/>
    </source>
</evidence>
<name>A0A3T0TTU9_9BACT</name>
<dbReference type="GO" id="GO:0008081">
    <property type="term" value="F:phosphoric diester hydrolase activity"/>
    <property type="evidence" value="ECO:0007669"/>
    <property type="project" value="TreeGrafter"/>
</dbReference>
<keyword evidence="7" id="KW-0540">Nuclease</keyword>
<comment type="similarity">
    <text evidence="1 7">Belongs to the AP endonuclease 2 family.</text>
</comment>
<evidence type="ECO:0000256" key="6">
    <source>
        <dbReference type="ARBA" id="ARBA00023204"/>
    </source>
</evidence>
<feature type="binding site" evidence="7">
    <location>
        <position position="225"/>
    </location>
    <ligand>
        <name>Zn(2+)</name>
        <dbReference type="ChEBI" id="CHEBI:29105"/>
        <label>3</label>
    </ligand>
</feature>
<dbReference type="EC" id="3.1.21.2" evidence="7"/>
<keyword evidence="4 7" id="KW-0378">Hydrolase</keyword>
<dbReference type="KEGG" id="mphc:DMC14_001875"/>
<dbReference type="PROSITE" id="PS00730">
    <property type="entry name" value="AP_NUCLEASE_F2_2"/>
    <property type="match status" value="1"/>
</dbReference>
<dbReference type="GO" id="GO:0003677">
    <property type="term" value="F:DNA binding"/>
    <property type="evidence" value="ECO:0007669"/>
    <property type="project" value="InterPro"/>
</dbReference>
<evidence type="ECO:0000256" key="3">
    <source>
        <dbReference type="ARBA" id="ARBA00022763"/>
    </source>
</evidence>
<dbReference type="Pfam" id="PF01261">
    <property type="entry name" value="AP_endonuc_2"/>
    <property type="match status" value="1"/>
</dbReference>
<evidence type="ECO:0000256" key="1">
    <source>
        <dbReference type="ARBA" id="ARBA00005340"/>
    </source>
</evidence>
<evidence type="ECO:0000256" key="5">
    <source>
        <dbReference type="ARBA" id="ARBA00022833"/>
    </source>
</evidence>
<dbReference type="NCBIfam" id="NF002196">
    <property type="entry name" value="PRK01060.1-1"/>
    <property type="match status" value="1"/>
</dbReference>
<comment type="catalytic activity">
    <reaction evidence="7">
        <text>Endonucleolytic cleavage to 5'-phosphooligonucleotide end-products.</text>
        <dbReference type="EC" id="3.1.21.2"/>
    </reaction>
</comment>
<dbReference type="GO" id="GO:0008270">
    <property type="term" value="F:zinc ion binding"/>
    <property type="evidence" value="ECO:0007669"/>
    <property type="project" value="UniProtKB-UniRule"/>
</dbReference>
<evidence type="ECO:0000256" key="7">
    <source>
        <dbReference type="HAMAP-Rule" id="MF_00152"/>
    </source>
</evidence>
<evidence type="ECO:0000313" key="9">
    <source>
        <dbReference type="EMBL" id="AZZ65531.1"/>
    </source>
</evidence>
<dbReference type="AlphaFoldDB" id="A0A3T0TTU9"/>
<dbReference type="GO" id="GO:0003906">
    <property type="term" value="F:DNA-(apurinic or apyrimidinic site) endonuclease activity"/>
    <property type="evidence" value="ECO:0007669"/>
    <property type="project" value="TreeGrafter"/>
</dbReference>
<dbReference type="EMBL" id="CP033058">
    <property type="protein sequence ID" value="AZZ65531.1"/>
    <property type="molecule type" value="Genomic_DNA"/>
</dbReference>
<sequence>MIKIGSHISFSKPNYLAGAAQESIENGANCMMIYLGAPQTTFRVSEANYRLEEYKRLYSNKILPEDIVIHAPYIVNPSNPSKANFAIEFLVKEIERMNYIGAQYLVLHPGTHTTYTIEEAKKSLIKSLKSIINKTKNVIITLETMAGNGSNYCNTFEILRDIIKEVNSDRVAICLDTCHVWDANYNIKKYDEFKKYLKENHFLELIKVIHLNDSKNDINSRKDRHANINKGYIGLDTLRNFVFDKDFDNIPIILETPYIGNKPPYKEEIALLLNKQEPTLF</sequence>
<evidence type="ECO:0000259" key="8">
    <source>
        <dbReference type="Pfam" id="PF01261"/>
    </source>
</evidence>
<reference evidence="9" key="1">
    <citation type="submission" date="2019-03" db="EMBL/GenBank/DDBJ databases">
        <title>Draft Sequence and Annotation of the Mycoplasma phocicerebrale Strain 1049T Genome.</title>
        <authorList>
            <person name="Frasca S.Jr."/>
            <person name="Kutish G.F."/>
            <person name="Castellanos Gell J."/>
            <person name="Michaels D.L."/>
            <person name="Brown D.R."/>
        </authorList>
    </citation>
    <scope>NUCLEOTIDE SEQUENCE</scope>
    <source>
        <strain evidence="9">1049</strain>
    </source>
</reference>
<dbReference type="GO" id="GO:0008833">
    <property type="term" value="F:deoxyribonuclease IV (phage-T4-induced) activity"/>
    <property type="evidence" value="ECO:0007669"/>
    <property type="project" value="UniProtKB-UniRule"/>
</dbReference>
<feature type="binding site" evidence="7">
    <location>
        <position position="179"/>
    </location>
    <ligand>
        <name>Zn(2+)</name>
        <dbReference type="ChEBI" id="CHEBI:29105"/>
        <label>3</label>
    </ligand>
</feature>
<dbReference type="InterPro" id="IPR036237">
    <property type="entry name" value="Xyl_isomerase-like_sf"/>
</dbReference>
<dbReference type="PANTHER" id="PTHR21445:SF0">
    <property type="entry name" value="APURINIC-APYRIMIDINIC ENDONUCLEASE"/>
    <property type="match status" value="1"/>
</dbReference>
<evidence type="ECO:0000256" key="4">
    <source>
        <dbReference type="ARBA" id="ARBA00022801"/>
    </source>
</evidence>
<dbReference type="SUPFAM" id="SSF51658">
    <property type="entry name" value="Xylose isomerase-like"/>
    <property type="match status" value="1"/>
</dbReference>
<accession>A0A3T0TTU9</accession>
<comment type="function">
    <text evidence="7">Endonuclease IV plays a role in DNA repair. It cleaves phosphodiester bonds at apurinic or apyrimidinic (AP) sites, generating a 3'-hydroxyl group and a 5'-terminal sugar phosphate.</text>
</comment>
<dbReference type="GO" id="GO:0006284">
    <property type="term" value="P:base-excision repair"/>
    <property type="evidence" value="ECO:0007669"/>
    <property type="project" value="TreeGrafter"/>
</dbReference>
<dbReference type="HAMAP" id="MF_00152">
    <property type="entry name" value="Nfo"/>
    <property type="match status" value="1"/>
</dbReference>
<dbReference type="FunFam" id="3.20.20.150:FF:000001">
    <property type="entry name" value="Probable endonuclease 4"/>
    <property type="match status" value="1"/>
</dbReference>
<protein>
    <recommendedName>
        <fullName evidence="7">Probable endonuclease 4</fullName>
        <ecNumber evidence="7">3.1.21.2</ecNumber>
    </recommendedName>
    <alternativeName>
        <fullName evidence="7">Endodeoxyribonuclease IV</fullName>
    </alternativeName>
    <alternativeName>
        <fullName evidence="7">Endonuclease IV</fullName>
    </alternativeName>
</protein>
<keyword evidence="6 7" id="KW-0234">DNA repair</keyword>
<dbReference type="OrthoDB" id="9805666at2"/>
<feature type="binding site" evidence="7">
    <location>
        <position position="108"/>
    </location>
    <ligand>
        <name>Zn(2+)</name>
        <dbReference type="ChEBI" id="CHEBI:29105"/>
        <label>1</label>
    </ligand>
</feature>
<keyword evidence="3 7" id="KW-0227">DNA damage</keyword>
<dbReference type="NCBIfam" id="TIGR00587">
    <property type="entry name" value="nfo"/>
    <property type="match status" value="1"/>
</dbReference>
<gene>
    <name evidence="7" type="primary">nfo</name>
    <name evidence="9" type="ORF">DMC14_001875</name>
</gene>
<feature type="binding site" evidence="7">
    <location>
        <position position="210"/>
    </location>
    <ligand>
        <name>Zn(2+)</name>
        <dbReference type="ChEBI" id="CHEBI:29105"/>
        <label>2</label>
    </ligand>
</feature>
<organism evidence="9 10">
    <name type="scientific">Metamycoplasma phocicerebrale</name>
    <dbReference type="NCBI Taxonomy" id="142649"/>
    <lineage>
        <taxon>Bacteria</taxon>
        <taxon>Bacillati</taxon>
        <taxon>Mycoplasmatota</taxon>
        <taxon>Mycoplasmoidales</taxon>
        <taxon>Metamycoplasmataceae</taxon>
        <taxon>Metamycoplasma</taxon>
    </lineage>
</organism>
<dbReference type="RefSeq" id="WP_116171639.1">
    <property type="nucleotide sequence ID" value="NZ_CP033058.2"/>
</dbReference>
<keyword evidence="5 7" id="KW-0862">Zinc</keyword>
<feature type="domain" description="Xylose isomerase-like TIM barrel" evidence="8">
    <location>
        <begin position="25"/>
        <end position="272"/>
    </location>
</feature>
<dbReference type="PANTHER" id="PTHR21445">
    <property type="entry name" value="ENDONUCLEASE IV ENDODEOXYRIBONUCLEASE IV"/>
    <property type="match status" value="1"/>
</dbReference>
<evidence type="ECO:0000256" key="2">
    <source>
        <dbReference type="ARBA" id="ARBA00022723"/>
    </source>
</evidence>
<dbReference type="CDD" id="cd00019">
    <property type="entry name" value="AP2Ec"/>
    <property type="match status" value="1"/>
</dbReference>
<feature type="binding site" evidence="7">
    <location>
        <position position="143"/>
    </location>
    <ligand>
        <name>Zn(2+)</name>
        <dbReference type="ChEBI" id="CHEBI:29105"/>
        <label>2</label>
    </ligand>
</feature>
<feature type="binding site" evidence="7">
    <location>
        <position position="70"/>
    </location>
    <ligand>
        <name>Zn(2+)</name>
        <dbReference type="ChEBI" id="CHEBI:29105"/>
        <label>1</label>
    </ligand>
</feature>
<feature type="binding site" evidence="7">
    <location>
        <position position="223"/>
    </location>
    <ligand>
        <name>Zn(2+)</name>
        <dbReference type="ChEBI" id="CHEBI:29105"/>
        <label>3</label>
    </ligand>
</feature>
<dbReference type="InterPro" id="IPR001719">
    <property type="entry name" value="AP_endonuc_2"/>
</dbReference>
<feature type="binding site" evidence="7">
    <location>
        <position position="255"/>
    </location>
    <ligand>
        <name>Zn(2+)</name>
        <dbReference type="ChEBI" id="CHEBI:29105"/>
        <label>2</label>
    </ligand>
</feature>
<dbReference type="Gene3D" id="3.20.20.150">
    <property type="entry name" value="Divalent-metal-dependent TIM barrel enzymes"/>
    <property type="match status" value="1"/>
</dbReference>
<feature type="binding site" evidence="7">
    <location>
        <position position="176"/>
    </location>
    <ligand>
        <name>Zn(2+)</name>
        <dbReference type="ChEBI" id="CHEBI:29105"/>
        <label>2</label>
    </ligand>
</feature>
<feature type="binding site" evidence="7">
    <location>
        <position position="143"/>
    </location>
    <ligand>
        <name>Zn(2+)</name>
        <dbReference type="ChEBI" id="CHEBI:29105"/>
        <label>1</label>
    </ligand>
</feature>
<comment type="cofactor">
    <cofactor evidence="7">
        <name>Zn(2+)</name>
        <dbReference type="ChEBI" id="CHEBI:29105"/>
    </cofactor>
    <text evidence="7">Binds 3 Zn(2+) ions.</text>
</comment>
<dbReference type="SMART" id="SM00518">
    <property type="entry name" value="AP2Ec"/>
    <property type="match status" value="1"/>
</dbReference>
<keyword evidence="7" id="KW-0255">Endonuclease</keyword>
<keyword evidence="10" id="KW-1185">Reference proteome</keyword>
<dbReference type="InterPro" id="IPR018246">
    <property type="entry name" value="AP_endonuc_F2_Zn_BS"/>
</dbReference>
<dbReference type="InterPro" id="IPR013022">
    <property type="entry name" value="Xyl_isomerase-like_TIM-brl"/>
</dbReference>
<dbReference type="Proteomes" id="UP000256585">
    <property type="component" value="Chromosome"/>
</dbReference>